<evidence type="ECO:0000313" key="1">
    <source>
        <dbReference type="EMBL" id="MBW7474072.1"/>
    </source>
</evidence>
<dbReference type="EMBL" id="JAHZIJ010000002">
    <property type="protein sequence ID" value="MBW7474072.1"/>
    <property type="molecule type" value="Genomic_DNA"/>
</dbReference>
<proteinExistence type="predicted"/>
<reference evidence="1 2" key="1">
    <citation type="submission" date="2021-07" db="EMBL/GenBank/DDBJ databases">
        <title>Paenibacillus radiodurans sp. nov., isolated from the southeastern edge of Tengger Desert.</title>
        <authorList>
            <person name="Zhang G."/>
        </authorList>
    </citation>
    <scope>NUCLEOTIDE SEQUENCE [LARGE SCALE GENOMIC DNA]</scope>
    <source>
        <strain evidence="1 2">DT7-4</strain>
    </source>
</reference>
<name>A0ABS7D3C5_9BACL</name>
<dbReference type="RefSeq" id="WP_219871321.1">
    <property type="nucleotide sequence ID" value="NZ_JAHZIJ010000002.1"/>
</dbReference>
<gene>
    <name evidence="1" type="ORF">K0T92_04905</name>
</gene>
<protein>
    <submittedName>
        <fullName evidence="1">Uncharacterized protein</fullName>
    </submittedName>
</protein>
<dbReference type="Proteomes" id="UP000812277">
    <property type="component" value="Unassembled WGS sequence"/>
</dbReference>
<sequence length="141" mass="17035">MKLYNHELEAFIAFLYKLKIVDYRSRMRTRFMKLLAEYFNRFKEDYMALIQEHAHLDEEGKPRTIQEDGIEKYDIIDRAAFVKAYQELIEEEIIIEETEERKSMLLSVKESVLHCGIAFEGEEQFAYDRWCQLLEESYAEE</sequence>
<accession>A0ABS7D3C5</accession>
<evidence type="ECO:0000313" key="2">
    <source>
        <dbReference type="Proteomes" id="UP000812277"/>
    </source>
</evidence>
<comment type="caution">
    <text evidence="1">The sequence shown here is derived from an EMBL/GenBank/DDBJ whole genome shotgun (WGS) entry which is preliminary data.</text>
</comment>
<keyword evidence="2" id="KW-1185">Reference proteome</keyword>
<organism evidence="1 2">
    <name type="scientific">Paenibacillus oenotherae</name>
    <dbReference type="NCBI Taxonomy" id="1435645"/>
    <lineage>
        <taxon>Bacteria</taxon>
        <taxon>Bacillati</taxon>
        <taxon>Bacillota</taxon>
        <taxon>Bacilli</taxon>
        <taxon>Bacillales</taxon>
        <taxon>Paenibacillaceae</taxon>
        <taxon>Paenibacillus</taxon>
    </lineage>
</organism>